<dbReference type="InterPro" id="IPR003309">
    <property type="entry name" value="SCAN_dom"/>
</dbReference>
<gene>
    <name evidence="12" type="ORF">V5799_004723</name>
</gene>
<dbReference type="InterPro" id="IPR011112">
    <property type="entry name" value="Rho-like_N"/>
</dbReference>
<evidence type="ECO:0000256" key="8">
    <source>
        <dbReference type="SAM" id="MobiDB-lite"/>
    </source>
</evidence>
<feature type="region of interest" description="Disordered" evidence="8">
    <location>
        <begin position="545"/>
        <end position="564"/>
    </location>
</feature>
<dbReference type="CDD" id="cd01647">
    <property type="entry name" value="RT_LTR"/>
    <property type="match status" value="1"/>
</dbReference>
<keyword evidence="4" id="KW-0255">Endonuclease</keyword>
<evidence type="ECO:0008006" key="14">
    <source>
        <dbReference type="Google" id="ProtNLM"/>
    </source>
</evidence>
<dbReference type="Pfam" id="PF00078">
    <property type="entry name" value="RVT_1"/>
    <property type="match status" value="1"/>
</dbReference>
<dbReference type="Proteomes" id="UP001321473">
    <property type="component" value="Unassembled WGS sequence"/>
</dbReference>
<feature type="compositionally biased region" description="Basic and acidic residues" evidence="8">
    <location>
        <begin position="319"/>
        <end position="350"/>
    </location>
</feature>
<keyword evidence="13" id="KW-1185">Reference proteome</keyword>
<evidence type="ECO:0000256" key="5">
    <source>
        <dbReference type="ARBA" id="ARBA00022801"/>
    </source>
</evidence>
<dbReference type="AlphaFoldDB" id="A0AAQ4D5A5"/>
<feature type="region of interest" description="Disordered" evidence="8">
    <location>
        <begin position="43"/>
        <end position="122"/>
    </location>
</feature>
<organism evidence="12 13">
    <name type="scientific">Amblyomma americanum</name>
    <name type="common">Lone star tick</name>
    <dbReference type="NCBI Taxonomy" id="6943"/>
    <lineage>
        <taxon>Eukaryota</taxon>
        <taxon>Metazoa</taxon>
        <taxon>Ecdysozoa</taxon>
        <taxon>Arthropoda</taxon>
        <taxon>Chelicerata</taxon>
        <taxon>Arachnida</taxon>
        <taxon>Acari</taxon>
        <taxon>Parasitiformes</taxon>
        <taxon>Ixodida</taxon>
        <taxon>Ixodoidea</taxon>
        <taxon>Ixodidae</taxon>
        <taxon>Amblyomminae</taxon>
        <taxon>Amblyomma</taxon>
    </lineage>
</organism>
<dbReference type="InterPro" id="IPR050951">
    <property type="entry name" value="Retrovirus_Pol_polyprotein"/>
</dbReference>
<evidence type="ECO:0000256" key="4">
    <source>
        <dbReference type="ARBA" id="ARBA00022759"/>
    </source>
</evidence>
<evidence type="ECO:0000259" key="9">
    <source>
        <dbReference type="PROSITE" id="PS50158"/>
    </source>
</evidence>
<dbReference type="Pfam" id="PF02023">
    <property type="entry name" value="SCAN"/>
    <property type="match status" value="1"/>
</dbReference>
<dbReference type="Pfam" id="PF00098">
    <property type="entry name" value="zf-CCHC"/>
    <property type="match status" value="1"/>
</dbReference>
<dbReference type="Gene3D" id="3.10.10.10">
    <property type="entry name" value="HIV Type 1 Reverse Transcriptase, subunit A, domain 1"/>
    <property type="match status" value="1"/>
</dbReference>
<dbReference type="SMART" id="SM00959">
    <property type="entry name" value="Rho_N"/>
    <property type="match status" value="1"/>
</dbReference>
<evidence type="ECO:0000256" key="3">
    <source>
        <dbReference type="ARBA" id="ARBA00022722"/>
    </source>
</evidence>
<evidence type="ECO:0000313" key="13">
    <source>
        <dbReference type="Proteomes" id="UP001321473"/>
    </source>
</evidence>
<evidence type="ECO:0000256" key="6">
    <source>
        <dbReference type="ARBA" id="ARBA00022918"/>
    </source>
</evidence>
<dbReference type="Gene3D" id="1.10.4020.10">
    <property type="entry name" value="DNA breaking-rejoining enzymes"/>
    <property type="match status" value="1"/>
</dbReference>
<accession>A0AAQ4D5A5</accession>
<dbReference type="Gene3D" id="3.30.70.270">
    <property type="match status" value="2"/>
</dbReference>
<dbReference type="GO" id="GO:0008270">
    <property type="term" value="F:zinc ion binding"/>
    <property type="evidence" value="ECO:0007669"/>
    <property type="project" value="UniProtKB-KW"/>
</dbReference>
<dbReference type="PROSITE" id="PS50158">
    <property type="entry name" value="ZF_CCHC"/>
    <property type="match status" value="1"/>
</dbReference>
<dbReference type="GO" id="GO:0004519">
    <property type="term" value="F:endonuclease activity"/>
    <property type="evidence" value="ECO:0007669"/>
    <property type="project" value="UniProtKB-KW"/>
</dbReference>
<dbReference type="InterPro" id="IPR001878">
    <property type="entry name" value="Znf_CCHC"/>
</dbReference>
<dbReference type="SUPFAM" id="SSF57756">
    <property type="entry name" value="Retrovirus zinc finger-like domains"/>
    <property type="match status" value="1"/>
</dbReference>
<feature type="compositionally biased region" description="Basic and acidic residues" evidence="8">
    <location>
        <begin position="52"/>
        <end position="122"/>
    </location>
</feature>
<dbReference type="InterPro" id="IPR038269">
    <property type="entry name" value="SCAN_sf"/>
</dbReference>
<comment type="caution">
    <text evidence="12">The sequence shown here is derived from an EMBL/GenBank/DDBJ whole genome shotgun (WGS) entry which is preliminary data.</text>
</comment>
<dbReference type="SUPFAM" id="SSF56672">
    <property type="entry name" value="DNA/RNA polymerases"/>
    <property type="match status" value="1"/>
</dbReference>
<dbReference type="InterPro" id="IPR043502">
    <property type="entry name" value="DNA/RNA_pol_sf"/>
</dbReference>
<feature type="domain" description="CCHC-type" evidence="9">
    <location>
        <begin position="381"/>
        <end position="396"/>
    </location>
</feature>
<dbReference type="Gene3D" id="4.10.60.10">
    <property type="entry name" value="Zinc finger, CCHC-type"/>
    <property type="match status" value="1"/>
</dbReference>
<dbReference type="InterPro" id="IPR041373">
    <property type="entry name" value="RT_RNaseH"/>
</dbReference>
<name>A0AAQ4D5A5_AMBAM</name>
<keyword evidence="7" id="KW-0863">Zinc-finger</keyword>
<protein>
    <recommendedName>
        <fullName evidence="14">Tick transposon</fullName>
    </recommendedName>
</protein>
<proteinExistence type="predicted"/>
<keyword evidence="1" id="KW-0808">Transferase</keyword>
<dbReference type="PROSITE" id="PS50804">
    <property type="entry name" value="SCAN_BOX"/>
    <property type="match status" value="1"/>
</dbReference>
<evidence type="ECO:0000313" key="12">
    <source>
        <dbReference type="EMBL" id="KAK8757645.1"/>
    </source>
</evidence>
<evidence type="ECO:0000256" key="2">
    <source>
        <dbReference type="ARBA" id="ARBA00022695"/>
    </source>
</evidence>
<dbReference type="Pfam" id="PF17917">
    <property type="entry name" value="RT_RNaseH"/>
    <property type="match status" value="1"/>
</dbReference>
<feature type="compositionally biased region" description="Polar residues" evidence="8">
    <location>
        <begin position="545"/>
        <end position="563"/>
    </location>
</feature>
<keyword evidence="5" id="KW-0378">Hydrolase</keyword>
<dbReference type="GO" id="GO:0003676">
    <property type="term" value="F:nucleic acid binding"/>
    <property type="evidence" value="ECO:0007669"/>
    <property type="project" value="InterPro"/>
</dbReference>
<evidence type="ECO:0000256" key="1">
    <source>
        <dbReference type="ARBA" id="ARBA00022679"/>
    </source>
</evidence>
<dbReference type="SMART" id="SM00343">
    <property type="entry name" value="ZnF_C2HC"/>
    <property type="match status" value="1"/>
</dbReference>
<keyword evidence="6" id="KW-0695">RNA-directed DNA polymerase</keyword>
<evidence type="ECO:0000259" key="10">
    <source>
        <dbReference type="PROSITE" id="PS50804"/>
    </source>
</evidence>
<feature type="domain" description="Reverse transcriptase" evidence="11">
    <location>
        <begin position="684"/>
        <end position="862"/>
    </location>
</feature>
<dbReference type="GO" id="GO:0003964">
    <property type="term" value="F:RNA-directed DNA polymerase activity"/>
    <property type="evidence" value="ECO:0007669"/>
    <property type="project" value="UniProtKB-KW"/>
</dbReference>
<dbReference type="PROSITE" id="PS50878">
    <property type="entry name" value="RT_POL"/>
    <property type="match status" value="1"/>
</dbReference>
<evidence type="ECO:0000259" key="11">
    <source>
        <dbReference type="PROSITE" id="PS50878"/>
    </source>
</evidence>
<feature type="domain" description="SCAN box" evidence="10">
    <location>
        <begin position="231"/>
        <end position="296"/>
    </location>
</feature>
<dbReference type="PANTHER" id="PTHR37984">
    <property type="entry name" value="PROTEIN CBG26694"/>
    <property type="match status" value="1"/>
</dbReference>
<dbReference type="FunFam" id="3.30.70.270:FF:000026">
    <property type="entry name" value="Transposon Ty3-G Gag-Pol polyprotein"/>
    <property type="match status" value="1"/>
</dbReference>
<dbReference type="InterPro" id="IPR043128">
    <property type="entry name" value="Rev_trsase/Diguanyl_cyclase"/>
</dbReference>
<dbReference type="CDD" id="cd09274">
    <property type="entry name" value="RNase_HI_RT_Ty3"/>
    <property type="match status" value="1"/>
</dbReference>
<dbReference type="InterPro" id="IPR000477">
    <property type="entry name" value="RT_dom"/>
</dbReference>
<dbReference type="InterPro" id="IPR036875">
    <property type="entry name" value="Znf_CCHC_sf"/>
</dbReference>
<dbReference type="PANTHER" id="PTHR37984:SF5">
    <property type="entry name" value="PROTEIN NYNRIN-LIKE"/>
    <property type="match status" value="1"/>
</dbReference>
<sequence length="1078" mass="123201">MDLKSLRKPKLLELARELGLDVSDKLRKPELLRAILELEAEDDELSECLETIEEREQKEKEERERKEQKEKEERERKEQKEKDERERKEQKEKEERERKEQKEKEERERKEQKEKEERDHALEMKRLEVEMERARNGSQAHGAGERVSFKMTDLMRPFKLGEDIGLFLVNFERTCEKQGFSRETWPQRLLTLLPGEAADVVARLKREEAEDFDQVKSSLLKKYRLSAEAFRRKFRENEKGRNESYTEFAYRLMSNMQEWLKEEKAFGDHEKILQCFGLEQFYSRLPENVRYWVLDRPDVSTVAKAAELAEEFVTRRARGAKDGQKGEFGSKSERPKFTPMRARGDTRSADASESSPTECKETAAAEAERRKRFERRQARVCYTCQKPGHFSAQCPETKREVVCLSLCSTDENMKLLEPYMRDFLVNGKECRVLRDSAATMDVVHPSYVEPDMFTGECAWIKQAVEAHSVCLPVAKVLIEGPFGALQTEAVVSSRLPPQYPYLFSNRSDHLLREKGLLFGEASVQALTRSRVRELAAKAVVAGPTLSNNEKGSEAQQADIPSTSELDKIEPVALKAPGTGEEMPDKGKLEELPVELPGLGSVTNREDTDQVISDLIIKAPLSPEQKTELHQLLQEFQGQFSERPGRTSVLTHDIELTSPEPVRSKAYRVSPRQRDIMEAEVKKMLQLGVIEAGESDYTSPLILVEVPGKEPRPCVDYRRLNSITKDQIYPIPNIEERLEKVSSAQFISTLDLVRGYWQVPLTEEASRYAAFISPMGTFRPKVLSFGLKNAPYCFSSLMDKVLRGQEEFALPYLDDVAIFSASWSEHMAHLRAVLTRLREAGLTVKAPKCQLAQAEVVYLGHVIGQGRRRPSEIKVAAVRDFPQPRTKTDIRSFLGVAGYYQRYIPRYSDIAAPLTDALRKTEPQTVVWSETKERAFSALKSALTSQPVLRSPDYTKGFVVQCDASERGMGVVLCQRDNGEVEHPVLYASRKLTCREQAYSATEKECACLVWAVQKLSCYLAGSRFIIETDHCPLQWLQTISPKNGRLLRWSLALQQYSFEVRYKKGSLNGNADGLSRSP</sequence>
<keyword evidence="7" id="KW-0479">Metal-binding</keyword>
<evidence type="ECO:0000256" key="7">
    <source>
        <dbReference type="PROSITE-ProRule" id="PRU00047"/>
    </source>
</evidence>
<dbReference type="EMBL" id="JARKHS020034995">
    <property type="protein sequence ID" value="KAK8757645.1"/>
    <property type="molecule type" value="Genomic_DNA"/>
</dbReference>
<dbReference type="GO" id="GO:0006353">
    <property type="term" value="P:DNA-templated transcription termination"/>
    <property type="evidence" value="ECO:0007669"/>
    <property type="project" value="InterPro"/>
</dbReference>
<dbReference type="SUPFAM" id="SSF47353">
    <property type="entry name" value="Retrovirus capsid dimerization domain-like"/>
    <property type="match status" value="1"/>
</dbReference>
<dbReference type="GO" id="GO:0016787">
    <property type="term" value="F:hydrolase activity"/>
    <property type="evidence" value="ECO:0007669"/>
    <property type="project" value="UniProtKB-KW"/>
</dbReference>
<keyword evidence="7" id="KW-0862">Zinc</keyword>
<feature type="region of interest" description="Disordered" evidence="8">
    <location>
        <begin position="319"/>
        <end position="366"/>
    </location>
</feature>
<keyword evidence="2" id="KW-0548">Nucleotidyltransferase</keyword>
<reference evidence="12 13" key="1">
    <citation type="journal article" date="2023" name="Arcadia Sci">
        <title>De novo assembly of a long-read Amblyomma americanum tick genome.</title>
        <authorList>
            <person name="Chou S."/>
            <person name="Poskanzer K.E."/>
            <person name="Rollins M."/>
            <person name="Thuy-Boun P.S."/>
        </authorList>
    </citation>
    <scope>NUCLEOTIDE SEQUENCE [LARGE SCALE GENOMIC DNA]</scope>
    <source>
        <strain evidence="12">F_SG_1</strain>
        <tissue evidence="12">Salivary glands</tissue>
    </source>
</reference>
<keyword evidence="3" id="KW-0540">Nuclease</keyword>